<keyword evidence="3" id="KW-1185">Reference proteome</keyword>
<dbReference type="InterPro" id="IPR012340">
    <property type="entry name" value="NA-bd_OB-fold"/>
</dbReference>
<dbReference type="Proteomes" id="UP000598820">
    <property type="component" value="Unassembled WGS sequence"/>
</dbReference>
<protein>
    <submittedName>
        <fullName evidence="2">DUF3127 domain-containing protein</fullName>
    </submittedName>
</protein>
<dbReference type="InterPro" id="IPR021474">
    <property type="entry name" value="DUF3127"/>
</dbReference>
<reference evidence="2" key="1">
    <citation type="submission" date="2020-09" db="EMBL/GenBank/DDBJ databases">
        <authorList>
            <person name="Kim M.K."/>
        </authorList>
    </citation>
    <scope>NUCLEOTIDE SEQUENCE</scope>
    <source>
        <strain evidence="2">BT702</strain>
    </source>
</reference>
<evidence type="ECO:0000256" key="1">
    <source>
        <dbReference type="SAM" id="MobiDB-lite"/>
    </source>
</evidence>
<proteinExistence type="predicted"/>
<feature type="compositionally biased region" description="Low complexity" evidence="1">
    <location>
        <begin position="123"/>
        <end position="137"/>
    </location>
</feature>
<dbReference type="SUPFAM" id="SSF50249">
    <property type="entry name" value="Nucleic acid-binding proteins"/>
    <property type="match status" value="1"/>
</dbReference>
<sequence length="148" mass="15897">MSDKLVITGTFLGAMATETVGQNNFLVRKFYLDVTTNPEWPSTPEFKLKGDKVNLVDNLQKGQTIEVSFNIDGRKYDNTDKGGRKGVITELIAWKIQTVNKQSAVAATRPAPAPAPAVPPVQAPSRPAPAATATVPAGFEGEDNDLPF</sequence>
<dbReference type="AlphaFoldDB" id="A0A926XY08"/>
<feature type="compositionally biased region" description="Pro residues" evidence="1">
    <location>
        <begin position="111"/>
        <end position="122"/>
    </location>
</feature>
<dbReference type="RefSeq" id="WP_190885965.1">
    <property type="nucleotide sequence ID" value="NZ_JACWZY010000003.1"/>
</dbReference>
<accession>A0A926XY08</accession>
<dbReference type="Pfam" id="PF11325">
    <property type="entry name" value="DUF3127"/>
    <property type="match status" value="1"/>
</dbReference>
<evidence type="ECO:0000313" key="3">
    <source>
        <dbReference type="Proteomes" id="UP000598820"/>
    </source>
</evidence>
<evidence type="ECO:0000313" key="2">
    <source>
        <dbReference type="EMBL" id="MBD2700112.1"/>
    </source>
</evidence>
<feature type="region of interest" description="Disordered" evidence="1">
    <location>
        <begin position="105"/>
        <end position="148"/>
    </location>
</feature>
<organism evidence="2 3">
    <name type="scientific">Spirosoma profusum</name>
    <dbReference type="NCBI Taxonomy" id="2771354"/>
    <lineage>
        <taxon>Bacteria</taxon>
        <taxon>Pseudomonadati</taxon>
        <taxon>Bacteroidota</taxon>
        <taxon>Cytophagia</taxon>
        <taxon>Cytophagales</taxon>
        <taxon>Cytophagaceae</taxon>
        <taxon>Spirosoma</taxon>
    </lineage>
</organism>
<dbReference type="EMBL" id="JACWZY010000003">
    <property type="protein sequence ID" value="MBD2700112.1"/>
    <property type="molecule type" value="Genomic_DNA"/>
</dbReference>
<name>A0A926XY08_9BACT</name>
<comment type="caution">
    <text evidence="2">The sequence shown here is derived from an EMBL/GenBank/DDBJ whole genome shotgun (WGS) entry which is preliminary data.</text>
</comment>
<gene>
    <name evidence="2" type="ORF">IC229_05665</name>
</gene>